<protein>
    <recommendedName>
        <fullName evidence="3">GIY-YIG domain-containing protein</fullName>
    </recommendedName>
</protein>
<organism evidence="1 2">
    <name type="scientific">Pocillopora meandrina</name>
    <dbReference type="NCBI Taxonomy" id="46732"/>
    <lineage>
        <taxon>Eukaryota</taxon>
        <taxon>Metazoa</taxon>
        <taxon>Cnidaria</taxon>
        <taxon>Anthozoa</taxon>
        <taxon>Hexacorallia</taxon>
        <taxon>Scleractinia</taxon>
        <taxon>Astrocoeniina</taxon>
        <taxon>Pocilloporidae</taxon>
        <taxon>Pocillopora</taxon>
    </lineage>
</organism>
<accession>A0AAU9W937</accession>
<name>A0AAU9W937_9CNID</name>
<comment type="caution">
    <text evidence="1">The sequence shown here is derived from an EMBL/GenBank/DDBJ whole genome shotgun (WGS) entry which is preliminary data.</text>
</comment>
<keyword evidence="2" id="KW-1185">Reference proteome</keyword>
<evidence type="ECO:0000313" key="1">
    <source>
        <dbReference type="EMBL" id="CAH3108595.1"/>
    </source>
</evidence>
<gene>
    <name evidence="1" type="ORF">PMEA_00002622</name>
</gene>
<reference evidence="1 2" key="1">
    <citation type="submission" date="2022-05" db="EMBL/GenBank/DDBJ databases">
        <authorList>
            <consortium name="Genoscope - CEA"/>
            <person name="William W."/>
        </authorList>
    </citation>
    <scope>NUCLEOTIDE SEQUENCE [LARGE SCALE GENOMIC DNA]</scope>
</reference>
<dbReference type="Proteomes" id="UP001159428">
    <property type="component" value="Unassembled WGS sequence"/>
</dbReference>
<sequence length="106" mass="12279">MFGVKDPVLRELHKCVAYKFLCAGCNTCYVGETSRHLSTRVRKHLISDTACHIFSHLHNSPQFRTLNILNQASTTFQLKIKEAIHIQWEKPPLNHQLYHVNLKLSL</sequence>
<dbReference type="InterPro" id="IPR035901">
    <property type="entry name" value="GIY-YIG_endonuc_sf"/>
</dbReference>
<dbReference type="AlphaFoldDB" id="A0AAU9W937"/>
<evidence type="ECO:0000313" key="2">
    <source>
        <dbReference type="Proteomes" id="UP001159428"/>
    </source>
</evidence>
<evidence type="ECO:0008006" key="3">
    <source>
        <dbReference type="Google" id="ProtNLM"/>
    </source>
</evidence>
<proteinExistence type="predicted"/>
<dbReference type="SUPFAM" id="SSF82771">
    <property type="entry name" value="GIY-YIG endonuclease"/>
    <property type="match status" value="1"/>
</dbReference>
<dbReference type="EMBL" id="CALNXJ010000011">
    <property type="protein sequence ID" value="CAH3108595.1"/>
    <property type="molecule type" value="Genomic_DNA"/>
</dbReference>